<dbReference type="Pfam" id="PF04773">
    <property type="entry name" value="FecR"/>
    <property type="match status" value="1"/>
</dbReference>
<dbReference type="EMBL" id="SNYV01000018">
    <property type="protein sequence ID" value="TDQ73682.1"/>
    <property type="molecule type" value="Genomic_DNA"/>
</dbReference>
<dbReference type="PANTHER" id="PTHR30273">
    <property type="entry name" value="PERIPLASMIC SIGNAL SENSOR AND SIGMA FACTOR ACTIVATOR FECR-RELATED"/>
    <property type="match status" value="1"/>
</dbReference>
<comment type="caution">
    <text evidence="4">The sequence shown here is derived from an EMBL/GenBank/DDBJ whole genome shotgun (WGS) entry which is preliminary data.</text>
</comment>
<dbReference type="Pfam" id="PF16344">
    <property type="entry name" value="FecR_C"/>
    <property type="match status" value="1"/>
</dbReference>
<feature type="transmembrane region" description="Helical" evidence="1">
    <location>
        <begin position="73"/>
        <end position="94"/>
    </location>
</feature>
<name>A0A4R6W8I2_9SPHI</name>
<protein>
    <submittedName>
        <fullName evidence="4">FecR family protein</fullName>
    </submittedName>
</protein>
<keyword evidence="1" id="KW-1133">Transmembrane helix</keyword>
<reference evidence="4 5" key="1">
    <citation type="submission" date="2019-03" db="EMBL/GenBank/DDBJ databases">
        <title>Genomic Encyclopedia of Archaeal and Bacterial Type Strains, Phase II (KMG-II): from individual species to whole genera.</title>
        <authorList>
            <person name="Goeker M."/>
        </authorList>
    </citation>
    <scope>NUCLEOTIDE SEQUENCE [LARGE SCALE GENOMIC DNA]</scope>
    <source>
        <strain evidence="4 5">DSM 28353</strain>
    </source>
</reference>
<dbReference type="AlphaFoldDB" id="A0A4R6W8I2"/>
<dbReference type="FunFam" id="2.60.120.1440:FF:000001">
    <property type="entry name" value="Putative anti-sigma factor"/>
    <property type="match status" value="1"/>
</dbReference>
<keyword evidence="1" id="KW-0812">Transmembrane</keyword>
<gene>
    <name evidence="4" type="ORF">CLV99_4118</name>
</gene>
<sequence length="374" mass="41762">MEQQNIKTILQKYRSGQVLDKEEKTILDNYYLHVANQSHNKLSDDELQINLDQITSNIIREISPRRTRKLRTLWYSSAAAILIIASVSGILYRFQSINTYDTEQQARFEAINAGSDKALLVLANGEQFKLDGNTAIASGQGDILIDGQNLNLSEKGISTASLNTLETPRGGQFKVVLSDGSEVWLNAGSQLRYPTTFTGDSREVELIGEAYFEIKHNPKKPFKVHTKDQHIQVLGTGFNISSYPNSITTTALAHGKVSVSSGASPSPAAMILAPGQQAVSNSGKLLKQNADIDRVTAWKNGLFKFKKSSVQDITAQIERWYDVQFVFRNKTIPTRQITGEIPRKVNLYDIVQILSYFDINCEIEGRTVYLDIKK</sequence>
<evidence type="ECO:0000313" key="5">
    <source>
        <dbReference type="Proteomes" id="UP000295292"/>
    </source>
</evidence>
<organism evidence="4 5">
    <name type="scientific">Sphingobacterium yanglingense</name>
    <dbReference type="NCBI Taxonomy" id="1437280"/>
    <lineage>
        <taxon>Bacteria</taxon>
        <taxon>Pseudomonadati</taxon>
        <taxon>Bacteroidota</taxon>
        <taxon>Sphingobacteriia</taxon>
        <taxon>Sphingobacteriales</taxon>
        <taxon>Sphingobacteriaceae</taxon>
        <taxon>Sphingobacterium</taxon>
    </lineage>
</organism>
<dbReference type="GO" id="GO:0016989">
    <property type="term" value="F:sigma factor antagonist activity"/>
    <property type="evidence" value="ECO:0007669"/>
    <property type="project" value="TreeGrafter"/>
</dbReference>
<dbReference type="Gene3D" id="3.55.50.30">
    <property type="match status" value="1"/>
</dbReference>
<evidence type="ECO:0000259" key="3">
    <source>
        <dbReference type="Pfam" id="PF16344"/>
    </source>
</evidence>
<dbReference type="PANTHER" id="PTHR30273:SF2">
    <property type="entry name" value="PROTEIN FECR"/>
    <property type="match status" value="1"/>
</dbReference>
<keyword evidence="5" id="KW-1185">Reference proteome</keyword>
<dbReference type="InterPro" id="IPR032508">
    <property type="entry name" value="FecR_C"/>
</dbReference>
<evidence type="ECO:0000313" key="4">
    <source>
        <dbReference type="EMBL" id="TDQ73682.1"/>
    </source>
</evidence>
<dbReference type="RefSeq" id="WP_133586275.1">
    <property type="nucleotide sequence ID" value="NZ_SNYV01000018.1"/>
</dbReference>
<evidence type="ECO:0000259" key="2">
    <source>
        <dbReference type="Pfam" id="PF04773"/>
    </source>
</evidence>
<feature type="domain" description="Protein FecR C-terminal" evidence="3">
    <location>
        <begin position="303"/>
        <end position="369"/>
    </location>
</feature>
<keyword evidence="1" id="KW-0472">Membrane</keyword>
<dbReference type="Gene3D" id="2.60.120.1440">
    <property type="match status" value="1"/>
</dbReference>
<evidence type="ECO:0000256" key="1">
    <source>
        <dbReference type="SAM" id="Phobius"/>
    </source>
</evidence>
<dbReference type="PIRSF" id="PIRSF018266">
    <property type="entry name" value="FecR"/>
    <property type="match status" value="1"/>
</dbReference>
<dbReference type="InterPro" id="IPR012373">
    <property type="entry name" value="Ferrdict_sens_TM"/>
</dbReference>
<dbReference type="Proteomes" id="UP000295292">
    <property type="component" value="Unassembled WGS sequence"/>
</dbReference>
<dbReference type="OrthoDB" id="1099963at2"/>
<accession>A0A4R6W8I2</accession>
<feature type="domain" description="FecR protein" evidence="2">
    <location>
        <begin position="164"/>
        <end position="257"/>
    </location>
</feature>
<dbReference type="InterPro" id="IPR006860">
    <property type="entry name" value="FecR"/>
</dbReference>
<proteinExistence type="predicted"/>